<dbReference type="SMART" id="SM00304">
    <property type="entry name" value="HAMP"/>
    <property type="match status" value="1"/>
</dbReference>
<reference evidence="10" key="1">
    <citation type="journal article" date="2014" name="Genome Announc.">
        <title>Draft Genome Sequences of Three Alkaliphilic Bacillus Strains, Bacillus wakoensis JCM 9140T, Bacillus akibai JCM 9157T, and Bacillus hemicellulosilyticus JCM 9152T.</title>
        <authorList>
            <person name="Yuki M."/>
            <person name="Oshima K."/>
            <person name="Suda W."/>
            <person name="Oshida Y."/>
            <person name="Kitamura K."/>
            <person name="Iida T."/>
            <person name="Hattori M."/>
            <person name="Ohkuma M."/>
        </authorList>
    </citation>
    <scope>NUCLEOTIDE SEQUENCE [LARGE SCALE GENOMIC DNA]</scope>
    <source>
        <strain evidence="10">JCM 9140</strain>
    </source>
</reference>
<dbReference type="InterPro" id="IPR003660">
    <property type="entry name" value="HAMP_dom"/>
</dbReference>
<dbReference type="GO" id="GO:0005886">
    <property type="term" value="C:plasma membrane"/>
    <property type="evidence" value="ECO:0007669"/>
    <property type="project" value="UniProtKB-SubCell"/>
</dbReference>
<protein>
    <submittedName>
        <fullName evidence="10">Methyl-accepting chemotaxis protein</fullName>
    </submittedName>
</protein>
<dbReference type="SMART" id="SM00283">
    <property type="entry name" value="MA"/>
    <property type="match status" value="1"/>
</dbReference>
<dbReference type="Gene3D" id="1.10.287.950">
    <property type="entry name" value="Methyl-accepting chemotaxis protein"/>
    <property type="match status" value="1"/>
</dbReference>
<dbReference type="GO" id="GO:0007165">
    <property type="term" value="P:signal transduction"/>
    <property type="evidence" value="ECO:0007669"/>
    <property type="project" value="UniProtKB-KW"/>
</dbReference>
<sequence length="549" mass="60740">MSIKRKILFHSLVALVLAIVMIGFIITRMLSIQATNENNVDVLLAVHELNAEMKLTMQSMTNYANNSTESNKQEALSGIELVDGLFDQVDLLLDHERSRQSLLIAQSKFDVLKEEANQALDAGNVAEVNRQAVRIKGISNDLYMLNLHATAHDNYLRESTRAQIEFLITFAVIGSIVLILVSSFVLVRMTNSITKPLHRLTKNAQQIASGNLAVEKVRYSGKDELGLLNESFTNMVDQLTNLLTSVGAVSQKVDTFTRELEHENRQLSESSKQIAVSTDELSKGSSTISEDLQSSVGLIEKMDREFATNVQRAQQSVAYMKETNEAIGNGRSVIDEQQLLLKENIDATQSIEQSTEKFINYATKIEDMAHTVSNIAQQTNLLSLNAAIEAARAGEAGKGFAVVADEVRKLADESTEATTHIFEMVKLIKEGLATISLSVEQGVKISKEQHHHMNLTLDTFEQMEEKVENVSTVLKELVDGVDHSKKFNEHVLSNVENISSVVEQTAAGSEEISASTNEQLYSIGNVVEKIQSLSELTEELNEVLSQFKV</sequence>
<name>W4Q807_9BACI</name>
<dbReference type="AlphaFoldDB" id="W4Q807"/>
<dbReference type="Gene3D" id="6.10.340.10">
    <property type="match status" value="1"/>
</dbReference>
<evidence type="ECO:0000256" key="7">
    <source>
        <dbReference type="SAM" id="Phobius"/>
    </source>
</evidence>
<evidence type="ECO:0000256" key="4">
    <source>
        <dbReference type="ARBA" id="ARBA00023224"/>
    </source>
</evidence>
<dbReference type="STRING" id="1236970.JCM9140_3642"/>
<evidence type="ECO:0000259" key="9">
    <source>
        <dbReference type="PROSITE" id="PS50885"/>
    </source>
</evidence>
<keyword evidence="4 6" id="KW-0807">Transducer</keyword>
<feature type="transmembrane region" description="Helical" evidence="7">
    <location>
        <begin position="7"/>
        <end position="26"/>
    </location>
</feature>
<evidence type="ECO:0000256" key="2">
    <source>
        <dbReference type="ARBA" id="ARBA00022475"/>
    </source>
</evidence>
<dbReference type="OrthoDB" id="2450685at2"/>
<proteinExistence type="inferred from homology"/>
<dbReference type="SUPFAM" id="SSF58104">
    <property type="entry name" value="Methyl-accepting chemotaxis protein (MCP) signaling domain"/>
    <property type="match status" value="1"/>
</dbReference>
<dbReference type="PANTHER" id="PTHR32089:SF112">
    <property type="entry name" value="LYSOZYME-LIKE PROTEIN-RELATED"/>
    <property type="match status" value="1"/>
</dbReference>
<accession>W4Q807</accession>
<evidence type="ECO:0000313" key="10">
    <source>
        <dbReference type="EMBL" id="GAE27494.1"/>
    </source>
</evidence>
<evidence type="ECO:0000256" key="3">
    <source>
        <dbReference type="ARBA" id="ARBA00023136"/>
    </source>
</evidence>
<comment type="subcellular location">
    <subcellularLocation>
        <location evidence="1">Cell membrane</location>
    </subcellularLocation>
</comment>
<organism evidence="10 11">
    <name type="scientific">Halalkalibacter wakoensis JCM 9140</name>
    <dbReference type="NCBI Taxonomy" id="1236970"/>
    <lineage>
        <taxon>Bacteria</taxon>
        <taxon>Bacillati</taxon>
        <taxon>Bacillota</taxon>
        <taxon>Bacilli</taxon>
        <taxon>Bacillales</taxon>
        <taxon>Bacillaceae</taxon>
        <taxon>Halalkalibacter</taxon>
    </lineage>
</organism>
<evidence type="ECO:0000259" key="8">
    <source>
        <dbReference type="PROSITE" id="PS50111"/>
    </source>
</evidence>
<gene>
    <name evidence="10" type="ORF">JCM9140_3642</name>
</gene>
<keyword evidence="7" id="KW-0812">Transmembrane</keyword>
<evidence type="ECO:0000313" key="11">
    <source>
        <dbReference type="Proteomes" id="UP000018890"/>
    </source>
</evidence>
<keyword evidence="3 7" id="KW-0472">Membrane</keyword>
<comment type="caution">
    <text evidence="10">The sequence shown here is derived from an EMBL/GenBank/DDBJ whole genome shotgun (WGS) entry which is preliminary data.</text>
</comment>
<keyword evidence="11" id="KW-1185">Reference proteome</keyword>
<dbReference type="PANTHER" id="PTHR32089">
    <property type="entry name" value="METHYL-ACCEPTING CHEMOTAXIS PROTEIN MCPB"/>
    <property type="match status" value="1"/>
</dbReference>
<dbReference type="Pfam" id="PF00672">
    <property type="entry name" value="HAMP"/>
    <property type="match status" value="1"/>
</dbReference>
<dbReference type="InterPro" id="IPR004089">
    <property type="entry name" value="MCPsignal_dom"/>
</dbReference>
<evidence type="ECO:0000256" key="6">
    <source>
        <dbReference type="PROSITE-ProRule" id="PRU00284"/>
    </source>
</evidence>
<feature type="domain" description="HAMP" evidence="9">
    <location>
        <begin position="191"/>
        <end position="244"/>
    </location>
</feature>
<dbReference type="PROSITE" id="PS50885">
    <property type="entry name" value="HAMP"/>
    <property type="match status" value="1"/>
</dbReference>
<feature type="transmembrane region" description="Helical" evidence="7">
    <location>
        <begin position="166"/>
        <end position="187"/>
    </location>
</feature>
<evidence type="ECO:0000256" key="5">
    <source>
        <dbReference type="ARBA" id="ARBA00029447"/>
    </source>
</evidence>
<dbReference type="RefSeq" id="WP_034748821.1">
    <property type="nucleotide sequence ID" value="NZ_BAUT01000052.1"/>
</dbReference>
<dbReference type="CDD" id="cd06225">
    <property type="entry name" value="HAMP"/>
    <property type="match status" value="1"/>
</dbReference>
<dbReference type="Pfam" id="PF00015">
    <property type="entry name" value="MCPsignal"/>
    <property type="match status" value="1"/>
</dbReference>
<keyword evidence="7" id="KW-1133">Transmembrane helix</keyword>
<keyword evidence="2" id="KW-1003">Cell membrane</keyword>
<dbReference type="PROSITE" id="PS50111">
    <property type="entry name" value="CHEMOTAXIS_TRANSDUC_2"/>
    <property type="match status" value="1"/>
</dbReference>
<feature type="domain" description="Methyl-accepting transducer" evidence="8">
    <location>
        <begin position="263"/>
        <end position="520"/>
    </location>
</feature>
<comment type="similarity">
    <text evidence="5">Belongs to the methyl-accepting chemotaxis (MCP) protein family.</text>
</comment>
<evidence type="ECO:0000256" key="1">
    <source>
        <dbReference type="ARBA" id="ARBA00004236"/>
    </source>
</evidence>
<dbReference type="Proteomes" id="UP000018890">
    <property type="component" value="Unassembled WGS sequence"/>
</dbReference>
<dbReference type="EMBL" id="BAUT01000052">
    <property type="protein sequence ID" value="GAE27494.1"/>
    <property type="molecule type" value="Genomic_DNA"/>
</dbReference>